<organism evidence="1 2">
    <name type="scientific">Exocentrus adspersus</name>
    <dbReference type="NCBI Taxonomy" id="1586481"/>
    <lineage>
        <taxon>Eukaryota</taxon>
        <taxon>Metazoa</taxon>
        <taxon>Ecdysozoa</taxon>
        <taxon>Arthropoda</taxon>
        <taxon>Hexapoda</taxon>
        <taxon>Insecta</taxon>
        <taxon>Pterygota</taxon>
        <taxon>Neoptera</taxon>
        <taxon>Endopterygota</taxon>
        <taxon>Coleoptera</taxon>
        <taxon>Polyphaga</taxon>
        <taxon>Cucujiformia</taxon>
        <taxon>Chrysomeloidea</taxon>
        <taxon>Cerambycidae</taxon>
        <taxon>Lamiinae</taxon>
        <taxon>Acanthocinini</taxon>
        <taxon>Exocentrus</taxon>
    </lineage>
</organism>
<reference evidence="1 2" key="1">
    <citation type="journal article" date="2023" name="Insect Mol. Biol.">
        <title>Genome sequencing provides insights into the evolution of gene families encoding plant cell wall-degrading enzymes in longhorned beetles.</title>
        <authorList>
            <person name="Shin N.R."/>
            <person name="Okamura Y."/>
            <person name="Kirsch R."/>
            <person name="Pauchet Y."/>
        </authorList>
    </citation>
    <scope>NUCLEOTIDE SEQUENCE [LARGE SCALE GENOMIC DNA]</scope>
    <source>
        <strain evidence="1">EAD_L_NR</strain>
    </source>
</reference>
<dbReference type="Proteomes" id="UP001159042">
    <property type="component" value="Unassembled WGS sequence"/>
</dbReference>
<dbReference type="PANTHER" id="PTHR47331">
    <property type="entry name" value="PHD-TYPE DOMAIN-CONTAINING PROTEIN"/>
    <property type="match status" value="1"/>
</dbReference>
<sequence length="477" mass="53752">MSSKKDLTKLKAKITQVKTSMLKIQEFVSKNSSIDRAKLTEELREQLLARKQTFNSLFEKYQDICVDIICVDQDSQDDSDDSQDDIEALYFDIVSVMNKLLSEPPNVKSNSKNTSGKVSSSKLPDIDVPEFDGKNINNFKPFLALFTAGDALSVIINLPLENSSYEKALELLKHSHIKAILDMPAIQKRLSHCVEGLERTRKAKDNPTLLPTLEDFIELLEDSAGMFEESVSEKRVFKGKIQFTHLVNQKGENKACLFCSVVGHKLYNCEQFKHLSVNERISFVDKNKCCKTCLNKHADKCKLSFKCQNCRKNHNSLLHLDKSSDVPDPSSSTGETAQTNCYLSKNSDNVLLPTVQVNIIYNTKVITVRALVDSGSQTSFLTNEIVKKLNLKTYNHNLDVDVLGIAENMMQVKRATNVKVHSVVNDYNITSCQLRGNLPQFQINPATITIPKNIQLADNDFYKPKKIDLLLGANIFF</sequence>
<evidence type="ECO:0008006" key="3">
    <source>
        <dbReference type="Google" id="ProtNLM"/>
    </source>
</evidence>
<accession>A0AAV8VM32</accession>
<evidence type="ECO:0000313" key="2">
    <source>
        <dbReference type="Proteomes" id="UP001159042"/>
    </source>
</evidence>
<protein>
    <recommendedName>
        <fullName evidence="3">Peptidase aspartic putative domain-containing protein</fullName>
    </recommendedName>
</protein>
<dbReference type="AlphaFoldDB" id="A0AAV8VM32"/>
<comment type="caution">
    <text evidence="1">The sequence shown here is derived from an EMBL/GenBank/DDBJ whole genome shotgun (WGS) entry which is preliminary data.</text>
</comment>
<dbReference type="InterPro" id="IPR021109">
    <property type="entry name" value="Peptidase_aspartic_dom_sf"/>
</dbReference>
<gene>
    <name evidence="1" type="ORF">NQ315_014874</name>
</gene>
<keyword evidence="2" id="KW-1185">Reference proteome</keyword>
<evidence type="ECO:0000313" key="1">
    <source>
        <dbReference type="EMBL" id="KAJ8914861.1"/>
    </source>
</evidence>
<dbReference type="PANTHER" id="PTHR47331:SF1">
    <property type="entry name" value="GAG-LIKE PROTEIN"/>
    <property type="match status" value="1"/>
</dbReference>
<name>A0AAV8VM32_9CUCU</name>
<dbReference type="Gene3D" id="2.40.70.10">
    <property type="entry name" value="Acid Proteases"/>
    <property type="match status" value="1"/>
</dbReference>
<dbReference type="EMBL" id="JANEYG010000062">
    <property type="protein sequence ID" value="KAJ8914861.1"/>
    <property type="molecule type" value="Genomic_DNA"/>
</dbReference>
<proteinExistence type="predicted"/>